<dbReference type="PROSITE" id="PS50188">
    <property type="entry name" value="B302_SPRY"/>
    <property type="match status" value="1"/>
</dbReference>
<dbReference type="RefSeq" id="XP_029949721.1">
    <property type="nucleotide sequence ID" value="XM_030093861.1"/>
</dbReference>
<dbReference type="PANTHER" id="PTHR25465:SF77">
    <property type="entry name" value="E3 UBIQUITIN_ISG15 LIGASE TRIM25"/>
    <property type="match status" value="1"/>
</dbReference>
<reference evidence="11" key="2">
    <citation type="submission" date="2025-08" db="UniProtKB">
        <authorList>
            <consortium name="Ensembl"/>
        </authorList>
    </citation>
    <scope>IDENTIFICATION</scope>
</reference>
<accession>A0A672I7J5</accession>
<dbReference type="Gene3D" id="2.60.120.920">
    <property type="match status" value="1"/>
</dbReference>
<keyword evidence="2" id="KW-0479">Metal-binding</keyword>
<keyword evidence="3 6" id="KW-0863">Zinc-finger</keyword>
<feature type="region of interest" description="Disordered" evidence="8">
    <location>
        <begin position="461"/>
        <end position="515"/>
    </location>
</feature>
<dbReference type="Pfam" id="PF13765">
    <property type="entry name" value="PRY"/>
    <property type="match status" value="1"/>
</dbReference>
<dbReference type="InterPro" id="IPR013320">
    <property type="entry name" value="ConA-like_dom_sf"/>
</dbReference>
<dbReference type="AlphaFoldDB" id="A0A672I7J5"/>
<proteinExistence type="predicted"/>
<evidence type="ECO:0000256" key="2">
    <source>
        <dbReference type="ARBA" id="ARBA00022723"/>
    </source>
</evidence>
<dbReference type="CDD" id="cd16597">
    <property type="entry name" value="RING-HC_TRIM25_C-IV"/>
    <property type="match status" value="1"/>
</dbReference>
<dbReference type="GO" id="GO:0005737">
    <property type="term" value="C:cytoplasm"/>
    <property type="evidence" value="ECO:0007669"/>
    <property type="project" value="UniProtKB-ARBA"/>
</dbReference>
<dbReference type="InParanoid" id="A0A672I7J5"/>
<reference evidence="11" key="1">
    <citation type="submission" date="2019-06" db="EMBL/GenBank/DDBJ databases">
        <authorList>
            <consortium name="Wellcome Sanger Institute Data Sharing"/>
        </authorList>
    </citation>
    <scope>NUCLEOTIDE SEQUENCE [LARGE SCALE GENOMIC DNA]</scope>
</reference>
<feature type="domain" description="RING-type" evidence="9">
    <location>
        <begin position="20"/>
        <end position="58"/>
    </location>
</feature>
<sequence length="712" mass="79489">MASADAPEMSLLSLEDELSCSICLGVFDCPVTIPCGHNFCQDCLLSTWKDSYSCPQCRTVFATRPELKKNTVLSTVAETLRARSEAVTADAQIKLQKKVETIRCDTCMEAEASHTCLTCMASYCEEHLRPHRDNPVFRLHQLSRPVGDLAERICSDHHKLMELFCSQHDRSICSLCLQQDHKGCSFTSQEQQRSLKESDFRGKLTSLNEKILKTNTVLNQMSGAQSQLKEAANEKKKALAAVYQQIQDMLSQDEREAQREVDRELETGEKKLQEVMTMLSKNCEKMAKARETITGLLGLSQNMSFLQASFELPKAAKTEPHVPRINLDSGKVKASQAFASALKENLTEILKQPFEARSALLKPGEKASNLSGSPKTKSTPPKSKPEAVKTPQRNRARSKSPGRPLIQPHLQPHASFGQPPVVFMGPYFKGPLPGERPQPPAVFTAVEPGAPQEYGMPWNPFQIKVPPPPGQRIKPPKPTGEDKTSGGRNRFRTSAAEPRKKAETADAPSDFSSAEKRSELLKHGVMLTFDPDTAHQRVMLTDAFTRASLFKEQARYPDRPQRFDVCTQVLATESFSQGRHYWELQLSSLSFVGIGLAYGSIDRKGPASRLGRNAQSWCVEWFNDRTSAWHNGSETLLASVTPKRVGVLLDCQEGTATFFRVADRAYPFHTFVFPFTEPVYPAFWIFSSDSVISICKPQSERTERHPGRPLLL</sequence>
<evidence type="ECO:0000256" key="8">
    <source>
        <dbReference type="SAM" id="MobiDB-lite"/>
    </source>
</evidence>
<dbReference type="GeneID" id="115390138"/>
<dbReference type="Proteomes" id="UP000472267">
    <property type="component" value="Chromosome 6"/>
</dbReference>
<dbReference type="SMART" id="SM00449">
    <property type="entry name" value="SPRY"/>
    <property type="match status" value="1"/>
</dbReference>
<organism evidence="11 12">
    <name type="scientific">Salarias fasciatus</name>
    <name type="common">Jewelled blenny</name>
    <name type="synonym">Blennius fasciatus</name>
    <dbReference type="NCBI Taxonomy" id="181472"/>
    <lineage>
        <taxon>Eukaryota</taxon>
        <taxon>Metazoa</taxon>
        <taxon>Chordata</taxon>
        <taxon>Craniata</taxon>
        <taxon>Vertebrata</taxon>
        <taxon>Euteleostomi</taxon>
        <taxon>Actinopterygii</taxon>
        <taxon>Neopterygii</taxon>
        <taxon>Teleostei</taxon>
        <taxon>Neoteleostei</taxon>
        <taxon>Acanthomorphata</taxon>
        <taxon>Ovalentaria</taxon>
        <taxon>Blenniimorphae</taxon>
        <taxon>Blenniiformes</taxon>
        <taxon>Blennioidei</taxon>
        <taxon>Blenniidae</taxon>
        <taxon>Salariinae</taxon>
        <taxon>Salarias</taxon>
    </lineage>
</organism>
<dbReference type="InterPro" id="IPR058030">
    <property type="entry name" value="TRIM8/14/16/25/29/45/65_CC"/>
</dbReference>
<protein>
    <submittedName>
        <fullName evidence="11">E3 ubiquitin/ISG15 ligase TRIM25-like</fullName>
    </submittedName>
</protein>
<dbReference type="Pfam" id="PF00622">
    <property type="entry name" value="SPRY"/>
    <property type="match status" value="1"/>
</dbReference>
<keyword evidence="1" id="KW-0399">Innate immunity</keyword>
<dbReference type="GO" id="GO:0045087">
    <property type="term" value="P:innate immune response"/>
    <property type="evidence" value="ECO:0007669"/>
    <property type="project" value="UniProtKB-KW"/>
</dbReference>
<feature type="region of interest" description="Disordered" evidence="8">
    <location>
        <begin position="363"/>
        <end position="418"/>
    </location>
</feature>
<dbReference type="Pfam" id="PF25600">
    <property type="entry name" value="TRIM_CC"/>
    <property type="match status" value="1"/>
</dbReference>
<dbReference type="InterPro" id="IPR043136">
    <property type="entry name" value="B30.2/SPRY_sf"/>
</dbReference>
<dbReference type="CDD" id="cd19776">
    <property type="entry name" value="Bbox2_TRIM25_C-IV"/>
    <property type="match status" value="1"/>
</dbReference>
<gene>
    <name evidence="11" type="primary">LOC115390138</name>
</gene>
<dbReference type="InterPro" id="IPR051051">
    <property type="entry name" value="E3_ubiq-ligase_TRIM/RNF"/>
</dbReference>
<dbReference type="Gene3D" id="3.30.40.10">
    <property type="entry name" value="Zinc/RING finger domain, C3HC4 (zinc finger)"/>
    <property type="match status" value="1"/>
</dbReference>
<dbReference type="GO" id="GO:0008270">
    <property type="term" value="F:zinc ion binding"/>
    <property type="evidence" value="ECO:0007669"/>
    <property type="project" value="UniProtKB-KW"/>
</dbReference>
<keyword evidence="7" id="KW-0175">Coiled coil</keyword>
<dbReference type="InterPro" id="IPR017907">
    <property type="entry name" value="Znf_RING_CS"/>
</dbReference>
<keyword evidence="4" id="KW-0862">Zinc</keyword>
<reference evidence="11" key="3">
    <citation type="submission" date="2025-09" db="UniProtKB">
        <authorList>
            <consortium name="Ensembl"/>
        </authorList>
    </citation>
    <scope>IDENTIFICATION</scope>
</reference>
<dbReference type="Gene3D" id="4.10.830.40">
    <property type="match status" value="1"/>
</dbReference>
<dbReference type="InterPro" id="IPR003879">
    <property type="entry name" value="Butyrophylin_SPRY"/>
</dbReference>
<evidence type="ECO:0000256" key="1">
    <source>
        <dbReference type="ARBA" id="ARBA00022588"/>
    </source>
</evidence>
<feature type="domain" description="B30.2/SPRY" evidence="10">
    <location>
        <begin position="507"/>
        <end position="701"/>
    </location>
</feature>
<dbReference type="PANTHER" id="PTHR25465">
    <property type="entry name" value="B-BOX DOMAIN CONTAINING"/>
    <property type="match status" value="1"/>
</dbReference>
<dbReference type="InterPro" id="IPR003877">
    <property type="entry name" value="SPRY_dom"/>
</dbReference>
<dbReference type="Gene3D" id="3.30.160.60">
    <property type="entry name" value="Classic Zinc Finger"/>
    <property type="match status" value="1"/>
</dbReference>
<dbReference type="Ensembl" id="ENSSFAT00005038538.1">
    <property type="protein sequence ID" value="ENSSFAP00005037147.1"/>
    <property type="gene ID" value="ENSSFAG00005018699.1"/>
</dbReference>
<evidence type="ECO:0000256" key="3">
    <source>
        <dbReference type="ARBA" id="ARBA00022771"/>
    </source>
</evidence>
<evidence type="ECO:0000256" key="6">
    <source>
        <dbReference type="PROSITE-ProRule" id="PRU00175"/>
    </source>
</evidence>
<dbReference type="InterPro" id="IPR006574">
    <property type="entry name" value="PRY"/>
</dbReference>
<evidence type="ECO:0000256" key="5">
    <source>
        <dbReference type="ARBA" id="ARBA00022859"/>
    </source>
</evidence>
<evidence type="ECO:0000313" key="12">
    <source>
        <dbReference type="Proteomes" id="UP000472267"/>
    </source>
</evidence>
<dbReference type="InterPro" id="IPR001870">
    <property type="entry name" value="B30.2/SPRY"/>
</dbReference>
<feature type="coiled-coil region" evidence="7">
    <location>
        <begin position="221"/>
        <end position="249"/>
    </location>
</feature>
<dbReference type="PRINTS" id="PR01407">
    <property type="entry name" value="BUTYPHLNCDUF"/>
</dbReference>
<keyword evidence="5" id="KW-0391">Immunity</keyword>
<keyword evidence="12" id="KW-1185">Reference proteome</keyword>
<evidence type="ECO:0000313" key="11">
    <source>
        <dbReference type="Ensembl" id="ENSSFAP00005037147.1"/>
    </source>
</evidence>
<dbReference type="PROSITE" id="PS00518">
    <property type="entry name" value="ZF_RING_1"/>
    <property type="match status" value="1"/>
</dbReference>
<dbReference type="PROSITE" id="PS50089">
    <property type="entry name" value="ZF_RING_2"/>
    <property type="match status" value="1"/>
</dbReference>
<dbReference type="SUPFAM" id="SSF49899">
    <property type="entry name" value="Concanavalin A-like lectins/glucanases"/>
    <property type="match status" value="1"/>
</dbReference>
<name>A0A672I7J5_SALFA</name>
<dbReference type="InterPro" id="IPR013083">
    <property type="entry name" value="Znf_RING/FYVE/PHD"/>
</dbReference>
<dbReference type="SMART" id="SM00184">
    <property type="entry name" value="RING"/>
    <property type="match status" value="1"/>
</dbReference>
<dbReference type="SUPFAM" id="SSF57845">
    <property type="entry name" value="B-box zinc-binding domain"/>
    <property type="match status" value="1"/>
</dbReference>
<evidence type="ECO:0000256" key="4">
    <source>
        <dbReference type="ARBA" id="ARBA00022833"/>
    </source>
</evidence>
<dbReference type="InterPro" id="IPR001841">
    <property type="entry name" value="Znf_RING"/>
</dbReference>
<dbReference type="SMART" id="SM00589">
    <property type="entry name" value="PRY"/>
    <property type="match status" value="1"/>
</dbReference>
<dbReference type="OMA" id="LFKPVMC"/>
<dbReference type="SUPFAM" id="SSF57850">
    <property type="entry name" value="RING/U-box"/>
    <property type="match status" value="1"/>
</dbReference>
<evidence type="ECO:0000259" key="10">
    <source>
        <dbReference type="PROSITE" id="PS50188"/>
    </source>
</evidence>
<feature type="compositionally biased region" description="Low complexity" evidence="8">
    <location>
        <begin position="371"/>
        <end position="381"/>
    </location>
</feature>
<dbReference type="Pfam" id="PF13923">
    <property type="entry name" value="zf-C3HC4_2"/>
    <property type="match status" value="1"/>
</dbReference>
<evidence type="ECO:0000259" key="9">
    <source>
        <dbReference type="PROSITE" id="PS50089"/>
    </source>
</evidence>
<evidence type="ECO:0000256" key="7">
    <source>
        <dbReference type="SAM" id="Coils"/>
    </source>
</evidence>